<dbReference type="OrthoDB" id="427280at2759"/>
<protein>
    <recommendedName>
        <fullName evidence="3">Thioredoxin domain-containing protein</fullName>
    </recommendedName>
</protein>
<dbReference type="HOGENOM" id="CLU_042417_0_0_1"/>
<dbReference type="SUPFAM" id="SSF52833">
    <property type="entry name" value="Thioredoxin-like"/>
    <property type="match status" value="1"/>
</dbReference>
<dbReference type="InterPro" id="IPR036249">
    <property type="entry name" value="Thioredoxin-like_sf"/>
</dbReference>
<organism evidence="1 2">
    <name type="scientific">Edhazardia aedis (strain USNM 41457)</name>
    <name type="common">Microsporidian parasite</name>
    <dbReference type="NCBI Taxonomy" id="1003232"/>
    <lineage>
        <taxon>Eukaryota</taxon>
        <taxon>Fungi</taxon>
        <taxon>Fungi incertae sedis</taxon>
        <taxon>Microsporidia</taxon>
        <taxon>Edhazardia</taxon>
    </lineage>
</organism>
<dbReference type="EMBL" id="AFBI03000024">
    <property type="protein sequence ID" value="EJW04097.1"/>
    <property type="molecule type" value="Genomic_DNA"/>
</dbReference>
<dbReference type="AlphaFoldDB" id="J9DS31"/>
<keyword evidence="2" id="KW-1185">Reference proteome</keyword>
<comment type="caution">
    <text evidence="1">The sequence shown here is derived from an EMBL/GenBank/DDBJ whole genome shotgun (WGS) entry which is preliminary data.</text>
</comment>
<proteinExistence type="predicted"/>
<evidence type="ECO:0000313" key="1">
    <source>
        <dbReference type="EMBL" id="EJW04097.1"/>
    </source>
</evidence>
<dbReference type="STRING" id="1003232.J9DS31"/>
<reference evidence="2" key="2">
    <citation type="submission" date="2015-07" db="EMBL/GenBank/DDBJ databases">
        <title>Contrasting host-pathogen interactions and genome evolution in two generalist and specialist microsporidian pathogens of mosquitoes.</title>
        <authorList>
            <consortium name="The Broad Institute Genomics Platform"/>
            <consortium name="The Broad Institute Genome Sequencing Center for Infectious Disease"/>
            <person name="Cuomo C.A."/>
            <person name="Sanscrainte N.D."/>
            <person name="Goldberg J.M."/>
            <person name="Heiman D."/>
            <person name="Young S."/>
            <person name="Zeng Q."/>
            <person name="Becnel J.J."/>
            <person name="Birren B.W."/>
        </authorList>
    </citation>
    <scope>NUCLEOTIDE SEQUENCE [LARGE SCALE GENOMIC DNA]</scope>
    <source>
        <strain evidence="2">USNM 41457</strain>
    </source>
</reference>
<gene>
    <name evidence="1" type="ORF">EDEG_01619</name>
</gene>
<reference evidence="1 2" key="1">
    <citation type="submission" date="2011-08" db="EMBL/GenBank/DDBJ databases">
        <authorList>
            <person name="Liu Z.J."/>
            <person name="Shi F.L."/>
            <person name="Lu J.Q."/>
            <person name="Li M."/>
            <person name="Wang Z.L."/>
        </authorList>
    </citation>
    <scope>NUCLEOTIDE SEQUENCE [LARGE SCALE GENOMIC DNA]</scope>
    <source>
        <strain evidence="1 2">USNM 41457</strain>
    </source>
</reference>
<sequence length="490" mass="57909">MLHILYLINLAFTSKCDLPDGNVLSLYIPSDCQNCSDVQNSIEKIGRILHQNEFELETRIFQCDECDCTKIDIQKDPVVILSNNQEEKKRLNENISYDDIVNLIVEYFGYEKSIFDEKMQNDGEVISLYTRDFNKGLKGAWIILFYDEENENMYAYLKWLADHYKGRLNVARAHENEITWLKNRFHLYSFPVLFGFNNEVSQRFNEEYTVENLQHFCDILLSPDLPDIDYPTYIELAKTSKIPIFLAFHNNLPLVDSYFNKLARDYKFTARLFKSNDSQLIKLANVSFSTTIKKSVNPDDIVVLAIKKKNVFHKLKITSYNYEKIKEWMWHSHYPHLTKINGHNLQTVIKGIKPVVLLLTTGELYDNQLEKISENMHKGAVFAKYVFATMDTDQFTGFVEYLLPNLRIPAVVIVDPIRKIYYTKIYKWDENNFESNVYEMIDLYENDKLLPYPFKQKNNLRWLLYGGCWMHYSWFGHKICMLLQKPLIRS</sequence>
<evidence type="ECO:0000313" key="2">
    <source>
        <dbReference type="Proteomes" id="UP000003163"/>
    </source>
</evidence>
<name>J9DS31_EDHAE</name>
<dbReference type="Proteomes" id="UP000003163">
    <property type="component" value="Unassembled WGS sequence"/>
</dbReference>
<dbReference type="InParanoid" id="J9DS31"/>
<accession>J9DS31</accession>
<dbReference type="Pfam" id="PF13848">
    <property type="entry name" value="Thioredoxin_6"/>
    <property type="match status" value="1"/>
</dbReference>
<evidence type="ECO:0008006" key="3">
    <source>
        <dbReference type="Google" id="ProtNLM"/>
    </source>
</evidence>
<dbReference type="VEuPathDB" id="MicrosporidiaDB:EDEG_01619"/>